<keyword evidence="3" id="KW-1185">Reference proteome</keyword>
<comment type="caution">
    <text evidence="2">The sequence shown here is derived from an EMBL/GenBank/DDBJ whole genome shotgun (WGS) entry which is preliminary data.</text>
</comment>
<dbReference type="EMBL" id="CAXAMN010004447">
    <property type="protein sequence ID" value="CAK9009478.1"/>
    <property type="molecule type" value="Genomic_DNA"/>
</dbReference>
<reference evidence="2 3" key="1">
    <citation type="submission" date="2024-02" db="EMBL/GenBank/DDBJ databases">
        <authorList>
            <person name="Chen Y."/>
            <person name="Shah S."/>
            <person name="Dougan E. K."/>
            <person name="Thang M."/>
            <person name="Chan C."/>
        </authorList>
    </citation>
    <scope>NUCLEOTIDE SEQUENCE [LARGE SCALE GENOMIC DNA]</scope>
</reference>
<proteinExistence type="predicted"/>
<name>A0ABP0J539_9DINO</name>
<sequence length="167" mass="18146">MASQQRNAGAMIRASSFGAMSRELRARAGRVEESGAAPQAQSEAKAEPSGPSRRRSSSSAAERRSSGARRHSRSEPSPALPANWNDLVALSPQVILDRLTKGVEKGRCWLDPPKVRKADGTPPATRPALGVERHKVWSATRSNGQSSLRIFQGARSRDACVFLLWQF</sequence>
<feature type="compositionally biased region" description="Basic and acidic residues" evidence="1">
    <location>
        <begin position="22"/>
        <end position="33"/>
    </location>
</feature>
<accession>A0ABP0J539</accession>
<feature type="region of interest" description="Disordered" evidence="1">
    <location>
        <begin position="1"/>
        <end position="83"/>
    </location>
</feature>
<protein>
    <submittedName>
        <fullName evidence="2">Uncharacterized protein</fullName>
    </submittedName>
</protein>
<gene>
    <name evidence="2" type="ORF">CCMP2556_LOCUS9681</name>
</gene>
<organism evidence="2 3">
    <name type="scientific">Durusdinium trenchii</name>
    <dbReference type="NCBI Taxonomy" id="1381693"/>
    <lineage>
        <taxon>Eukaryota</taxon>
        <taxon>Sar</taxon>
        <taxon>Alveolata</taxon>
        <taxon>Dinophyceae</taxon>
        <taxon>Suessiales</taxon>
        <taxon>Symbiodiniaceae</taxon>
        <taxon>Durusdinium</taxon>
    </lineage>
</organism>
<evidence type="ECO:0000313" key="3">
    <source>
        <dbReference type="Proteomes" id="UP001642484"/>
    </source>
</evidence>
<evidence type="ECO:0000256" key="1">
    <source>
        <dbReference type="SAM" id="MobiDB-lite"/>
    </source>
</evidence>
<evidence type="ECO:0000313" key="2">
    <source>
        <dbReference type="EMBL" id="CAK9009478.1"/>
    </source>
</evidence>
<dbReference type="Proteomes" id="UP001642484">
    <property type="component" value="Unassembled WGS sequence"/>
</dbReference>